<dbReference type="Gene3D" id="3.30.2310.20">
    <property type="entry name" value="RelE-like"/>
    <property type="match status" value="1"/>
</dbReference>
<accession>A0A811T8E4</accession>
<evidence type="ECO:0000313" key="1">
    <source>
        <dbReference type="EMBL" id="CAD6493564.1"/>
    </source>
</evidence>
<comment type="caution">
    <text evidence="1">The sequence shown here is derived from an EMBL/GenBank/DDBJ whole genome shotgun (WGS) entry which is preliminary data.</text>
</comment>
<dbReference type="PANTHER" id="PTHR38813:SF1">
    <property type="entry name" value="TOXIN RELE1-RELATED"/>
    <property type="match status" value="1"/>
</dbReference>
<gene>
    <name evidence="1" type="ORF">LAKADJCE_00542</name>
</gene>
<dbReference type="Proteomes" id="UP000612009">
    <property type="component" value="Unassembled WGS sequence"/>
</dbReference>
<dbReference type="AlphaFoldDB" id="A0A811T8E4"/>
<reference evidence="1" key="1">
    <citation type="submission" date="2020-10" db="EMBL/GenBank/DDBJ databases">
        <authorList>
            <person name="Hahn C.J."/>
            <person name="Laso-Perez R."/>
            <person name="Vulcano F."/>
            <person name="Vaziourakis K.-M."/>
            <person name="Stokke R."/>
            <person name="Steen I.H."/>
            <person name="Teske A."/>
            <person name="Boetius A."/>
            <person name="Liebeke M."/>
            <person name="Amann R."/>
            <person name="Knittel K."/>
        </authorList>
    </citation>
    <scope>NUCLEOTIDE SEQUENCE</scope>
    <source>
        <strain evidence="1">Gfbio:e3339647-f889-4370-9287-4fb5cb688e4c:AG392J18_GoMArc1</strain>
    </source>
</reference>
<organism evidence="1 2">
    <name type="scientific">Candidatus Argoarchaeum ethanivorans</name>
    <dbReference type="NCBI Taxonomy" id="2608793"/>
    <lineage>
        <taxon>Archaea</taxon>
        <taxon>Methanobacteriati</taxon>
        <taxon>Methanobacteriota</taxon>
        <taxon>Stenosarchaea group</taxon>
        <taxon>Methanomicrobia</taxon>
        <taxon>Methanosarcinales</taxon>
        <taxon>Methanosarcinales incertae sedis</taxon>
        <taxon>GOM Arc I cluster</taxon>
        <taxon>Candidatus Argoarchaeum</taxon>
    </lineage>
</organism>
<dbReference type="InterPro" id="IPR052747">
    <property type="entry name" value="TA_system_RelE_toxin"/>
</dbReference>
<evidence type="ECO:0008006" key="3">
    <source>
        <dbReference type="Google" id="ProtNLM"/>
    </source>
</evidence>
<name>A0A811T8E4_9EURY</name>
<dbReference type="SUPFAM" id="SSF143011">
    <property type="entry name" value="RelE-like"/>
    <property type="match status" value="1"/>
</dbReference>
<dbReference type="PANTHER" id="PTHR38813">
    <property type="match status" value="1"/>
</dbReference>
<dbReference type="EMBL" id="CAJHIR010000028">
    <property type="protein sequence ID" value="CAD6493564.1"/>
    <property type="molecule type" value="Genomic_DNA"/>
</dbReference>
<sequence length="68" mass="8251">MIENVLKKAIFILKTDPIPIRPLDIAKLKGEKNKYRIRKGKFRIIYEVIWEQKLILIHRIDFRGDIYK</sequence>
<evidence type="ECO:0000313" key="2">
    <source>
        <dbReference type="Proteomes" id="UP000612009"/>
    </source>
</evidence>
<proteinExistence type="predicted"/>
<dbReference type="InterPro" id="IPR035093">
    <property type="entry name" value="RelE/ParE_toxin_dom_sf"/>
</dbReference>
<protein>
    <recommendedName>
        <fullName evidence="3">Type II toxin-antitoxin system RelE/ParE family toxin</fullName>
    </recommendedName>
</protein>